<accession>A0A928DMV2</accession>
<evidence type="ECO:0000256" key="2">
    <source>
        <dbReference type="ARBA" id="ARBA00022741"/>
    </source>
</evidence>
<comment type="subcellular location">
    <subcellularLocation>
        <location evidence="5">Cytoplasm</location>
    </subcellularLocation>
</comment>
<protein>
    <recommendedName>
        <fullName evidence="5 6">Dephospho-CoA kinase</fullName>
        <ecNumber evidence="5 6">2.7.1.24</ecNumber>
    </recommendedName>
    <alternativeName>
        <fullName evidence="5">Dephosphocoenzyme A kinase</fullName>
    </alternativeName>
</protein>
<dbReference type="AlphaFoldDB" id="A0A928DMV2"/>
<evidence type="ECO:0000256" key="3">
    <source>
        <dbReference type="ARBA" id="ARBA00022840"/>
    </source>
</evidence>
<proteinExistence type="inferred from homology"/>
<dbReference type="PROSITE" id="PS51219">
    <property type="entry name" value="DPCK"/>
    <property type="match status" value="1"/>
</dbReference>
<comment type="similarity">
    <text evidence="1 5">Belongs to the CoaE family.</text>
</comment>
<evidence type="ECO:0000256" key="4">
    <source>
        <dbReference type="ARBA" id="ARBA00022993"/>
    </source>
</evidence>
<evidence type="ECO:0000256" key="1">
    <source>
        <dbReference type="ARBA" id="ARBA00009018"/>
    </source>
</evidence>
<dbReference type="GO" id="GO:0004140">
    <property type="term" value="F:dephospho-CoA kinase activity"/>
    <property type="evidence" value="ECO:0007669"/>
    <property type="project" value="UniProtKB-UniRule"/>
</dbReference>
<comment type="function">
    <text evidence="5">Catalyzes the phosphorylation of the 3'-hydroxyl group of dephosphocoenzyme A to form coenzyme A.</text>
</comment>
<dbReference type="EMBL" id="SUVG01000001">
    <property type="protein sequence ID" value="MBE6420667.1"/>
    <property type="molecule type" value="Genomic_DNA"/>
</dbReference>
<dbReference type="PANTHER" id="PTHR10695:SF46">
    <property type="entry name" value="BIFUNCTIONAL COENZYME A SYNTHASE-RELATED"/>
    <property type="match status" value="1"/>
</dbReference>
<dbReference type="Gene3D" id="3.40.50.300">
    <property type="entry name" value="P-loop containing nucleotide triphosphate hydrolases"/>
    <property type="match status" value="1"/>
</dbReference>
<dbReference type="InterPro" id="IPR001977">
    <property type="entry name" value="Depp_CoAkinase"/>
</dbReference>
<dbReference type="HAMAP" id="MF_00376">
    <property type="entry name" value="Dephospho_CoA_kinase"/>
    <property type="match status" value="1"/>
</dbReference>
<keyword evidence="5 7" id="KW-0808">Transferase</keyword>
<organism evidence="7 8">
    <name type="scientific">Candidatus Avelusimicrobium gallicola</name>
    <dbReference type="NCBI Taxonomy" id="2562704"/>
    <lineage>
        <taxon>Bacteria</taxon>
        <taxon>Pseudomonadati</taxon>
        <taxon>Elusimicrobiota</taxon>
        <taxon>Elusimicrobia</taxon>
        <taxon>Elusimicrobiales</taxon>
        <taxon>Elusimicrobiaceae</taxon>
        <taxon>Candidatus Avelusimicrobium</taxon>
    </lineage>
</organism>
<dbReference type="GO" id="GO:0015937">
    <property type="term" value="P:coenzyme A biosynthetic process"/>
    <property type="evidence" value="ECO:0007669"/>
    <property type="project" value="UniProtKB-UniRule"/>
</dbReference>
<evidence type="ECO:0000313" key="7">
    <source>
        <dbReference type="EMBL" id="MBE6420667.1"/>
    </source>
</evidence>
<keyword evidence="2 5" id="KW-0547">Nucleotide-binding</keyword>
<dbReference type="Pfam" id="PF01121">
    <property type="entry name" value="CoaE"/>
    <property type="match status" value="1"/>
</dbReference>
<gene>
    <name evidence="5 7" type="primary">coaE</name>
    <name evidence="7" type="ORF">E7027_00740</name>
</gene>
<feature type="binding site" evidence="5">
    <location>
        <begin position="18"/>
        <end position="23"/>
    </location>
    <ligand>
        <name>ATP</name>
        <dbReference type="ChEBI" id="CHEBI:30616"/>
    </ligand>
</feature>
<comment type="caution">
    <text evidence="7">The sequence shown here is derived from an EMBL/GenBank/DDBJ whole genome shotgun (WGS) entry which is preliminary data.</text>
</comment>
<dbReference type="NCBIfam" id="TIGR00152">
    <property type="entry name" value="dephospho-CoA kinase"/>
    <property type="match status" value="1"/>
</dbReference>
<evidence type="ECO:0000256" key="5">
    <source>
        <dbReference type="HAMAP-Rule" id="MF_00376"/>
    </source>
</evidence>
<sequence length="196" mass="21928">MKLSVKNKLVVGLTGNMASGKSVALSYFAKHGAYTLSADELVRRLYQTDEVQKKLTAWFGSCEPAKVAEKVFVDSAARQKLEKFLHPRVLKTAREEIKKTSHSFIVFEVPLLFEAGWNKLTDLNILVLGNPGTLKQRLQARGVSLAEYKRRLQAQIPDSEKIRLADVVLSNGGSKKDLGLKVERICKAFQHIYGLK</sequence>
<reference evidence="7" key="1">
    <citation type="submission" date="2019-04" db="EMBL/GenBank/DDBJ databases">
        <title>Evolution of Biomass-Degrading Anaerobic Consortia Revealed by Metagenomics.</title>
        <authorList>
            <person name="Peng X."/>
        </authorList>
    </citation>
    <scope>NUCLEOTIDE SEQUENCE</scope>
    <source>
        <strain evidence="7">SIG66</strain>
    </source>
</reference>
<dbReference type="InterPro" id="IPR027417">
    <property type="entry name" value="P-loop_NTPase"/>
</dbReference>
<dbReference type="Proteomes" id="UP000725649">
    <property type="component" value="Unassembled WGS sequence"/>
</dbReference>
<keyword evidence="5 7" id="KW-0418">Kinase</keyword>
<evidence type="ECO:0000256" key="6">
    <source>
        <dbReference type="NCBIfam" id="TIGR00152"/>
    </source>
</evidence>
<evidence type="ECO:0000313" key="8">
    <source>
        <dbReference type="Proteomes" id="UP000725649"/>
    </source>
</evidence>
<comment type="catalytic activity">
    <reaction evidence="5">
        <text>3'-dephospho-CoA + ATP = ADP + CoA + H(+)</text>
        <dbReference type="Rhea" id="RHEA:18245"/>
        <dbReference type="ChEBI" id="CHEBI:15378"/>
        <dbReference type="ChEBI" id="CHEBI:30616"/>
        <dbReference type="ChEBI" id="CHEBI:57287"/>
        <dbReference type="ChEBI" id="CHEBI:57328"/>
        <dbReference type="ChEBI" id="CHEBI:456216"/>
        <dbReference type="EC" id="2.7.1.24"/>
    </reaction>
</comment>
<name>A0A928DMV2_9BACT</name>
<dbReference type="GO" id="GO:0005524">
    <property type="term" value="F:ATP binding"/>
    <property type="evidence" value="ECO:0007669"/>
    <property type="project" value="UniProtKB-UniRule"/>
</dbReference>
<dbReference type="CDD" id="cd02022">
    <property type="entry name" value="DPCK"/>
    <property type="match status" value="1"/>
</dbReference>
<keyword evidence="5" id="KW-0963">Cytoplasm</keyword>
<keyword evidence="3 5" id="KW-0067">ATP-binding</keyword>
<dbReference type="PANTHER" id="PTHR10695">
    <property type="entry name" value="DEPHOSPHO-COA KINASE-RELATED"/>
    <property type="match status" value="1"/>
</dbReference>
<dbReference type="GO" id="GO:0005737">
    <property type="term" value="C:cytoplasm"/>
    <property type="evidence" value="ECO:0007669"/>
    <property type="project" value="UniProtKB-SubCell"/>
</dbReference>
<comment type="pathway">
    <text evidence="5">Cofactor biosynthesis; coenzyme A biosynthesis; CoA from (R)-pantothenate: step 5/5.</text>
</comment>
<keyword evidence="4 5" id="KW-0173">Coenzyme A biosynthesis</keyword>
<dbReference type="SUPFAM" id="SSF52540">
    <property type="entry name" value="P-loop containing nucleoside triphosphate hydrolases"/>
    <property type="match status" value="1"/>
</dbReference>
<dbReference type="EC" id="2.7.1.24" evidence="5 6"/>